<gene>
    <name evidence="2" type="ORF">H4687_004943</name>
</gene>
<proteinExistence type="predicted"/>
<dbReference type="PANTHER" id="PTHR33627:SF1">
    <property type="entry name" value="TRANSPOSASE"/>
    <property type="match status" value="1"/>
</dbReference>
<keyword evidence="3" id="KW-1185">Reference proteome</keyword>
<reference evidence="2 3" key="1">
    <citation type="submission" date="2020-10" db="EMBL/GenBank/DDBJ databases">
        <title>Sequencing the genomes of 1000 actinobacteria strains.</title>
        <authorList>
            <person name="Klenk H.-P."/>
        </authorList>
    </citation>
    <scope>NUCLEOTIDE SEQUENCE [LARGE SCALE GENOMIC DNA]</scope>
    <source>
        <strain evidence="2 3">DSM 41803</strain>
    </source>
</reference>
<sequence>MKATRAWQIMAGAGIDTVDTLVEEIFGYLPRADQRRWAHVYLRGLLLTEGKKSMRRLAESVSASPTAWYSLQQFINSSPWEWEPARDALNRWVEERSSVRAWTLTPVALPKRGGHSVGVHQRFVNSTGRRLNCQLGIALFLSCPGANFPIDWRLFLPRQWTDDPQLRRRARIPETESFQPQWKHMLDLVGSMATRSSSPPVPVVADMSDATDFRELTSQLDRTGRDFVVAVHPRQLSAGSGSMRERTLSAGVRTGRQGRADIAVDGLPGAPGAQRTWSRRIATVTGADGRFRQAQILSTLVPRQTSGGQQTYRLFTELDAAGRPSSQVWLTNLVHHRLDELLELTRLYISSTVTADLMDGGHNLLDFAGRSFPAWHHHMTMASAAYTYMRLAHAGHPMESLFAGRRSA</sequence>
<protein>
    <recommendedName>
        <fullName evidence="1">Transposase IS701-like DDE domain-containing protein</fullName>
    </recommendedName>
</protein>
<evidence type="ECO:0000259" key="1">
    <source>
        <dbReference type="Pfam" id="PF13546"/>
    </source>
</evidence>
<dbReference type="EMBL" id="JADBGF010000001">
    <property type="protein sequence ID" value="MBE1598814.1"/>
    <property type="molecule type" value="Genomic_DNA"/>
</dbReference>
<dbReference type="RefSeq" id="WP_050398821.1">
    <property type="nucleotide sequence ID" value="NZ_JADBGF010000001.1"/>
</dbReference>
<evidence type="ECO:0000313" key="2">
    <source>
        <dbReference type="EMBL" id="MBE1598814.1"/>
    </source>
</evidence>
<dbReference type="AlphaFoldDB" id="A0A8I0P9W9"/>
<dbReference type="InterPro" id="IPR039365">
    <property type="entry name" value="IS701-like"/>
</dbReference>
<dbReference type="Proteomes" id="UP000629287">
    <property type="component" value="Unassembled WGS sequence"/>
</dbReference>
<dbReference type="InterPro" id="IPR038721">
    <property type="entry name" value="IS701-like_DDE_dom"/>
</dbReference>
<organism evidence="2 3">
    <name type="scientific">Streptomyces stelliscabiei</name>
    <dbReference type="NCBI Taxonomy" id="146820"/>
    <lineage>
        <taxon>Bacteria</taxon>
        <taxon>Bacillati</taxon>
        <taxon>Actinomycetota</taxon>
        <taxon>Actinomycetes</taxon>
        <taxon>Kitasatosporales</taxon>
        <taxon>Streptomycetaceae</taxon>
        <taxon>Streptomyces</taxon>
    </lineage>
</organism>
<dbReference type="GeneID" id="86829504"/>
<dbReference type="Pfam" id="PF13546">
    <property type="entry name" value="DDE_5"/>
    <property type="match status" value="1"/>
</dbReference>
<accession>A0A8I0P9W9</accession>
<comment type="caution">
    <text evidence="2">The sequence shown here is derived from an EMBL/GenBank/DDBJ whole genome shotgun (WGS) entry which is preliminary data.</text>
</comment>
<name>A0A8I0P9W9_9ACTN</name>
<feature type="domain" description="Transposase IS701-like DDE" evidence="1">
    <location>
        <begin position="26"/>
        <end position="232"/>
    </location>
</feature>
<dbReference type="PANTHER" id="PTHR33627">
    <property type="entry name" value="TRANSPOSASE"/>
    <property type="match status" value="1"/>
</dbReference>
<dbReference type="OrthoDB" id="3657225at2"/>
<evidence type="ECO:0000313" key="3">
    <source>
        <dbReference type="Proteomes" id="UP000629287"/>
    </source>
</evidence>